<name>A0A7W6NDM4_9HYPH</name>
<dbReference type="Proteomes" id="UP000547011">
    <property type="component" value="Unassembled WGS sequence"/>
</dbReference>
<sequence length="81" mass="8985">MLEAGVLIGVVALLGGAFYLRQTMPWPFKYEGLEYRRMPDGSFQDAGRAKVIDSALIPHLHRAYEAAKYGEKDLSDLPSGE</sequence>
<protein>
    <submittedName>
        <fullName evidence="2">Uncharacterized protein</fullName>
    </submittedName>
</protein>
<comment type="caution">
    <text evidence="2">The sequence shown here is derived from an EMBL/GenBank/DDBJ whole genome shotgun (WGS) entry which is preliminary data.</text>
</comment>
<reference evidence="2 3" key="1">
    <citation type="submission" date="2020-08" db="EMBL/GenBank/DDBJ databases">
        <title>Genomic Encyclopedia of Type Strains, Phase IV (KMG-IV): sequencing the most valuable type-strain genomes for metagenomic binning, comparative biology and taxonomic classification.</title>
        <authorList>
            <person name="Goeker M."/>
        </authorList>
    </citation>
    <scope>NUCLEOTIDE SEQUENCE [LARGE SCALE GENOMIC DNA]</scope>
    <source>
        <strain evidence="2 3">DSM 23447</strain>
    </source>
</reference>
<feature type="transmembrane region" description="Helical" evidence="1">
    <location>
        <begin position="6"/>
        <end position="28"/>
    </location>
</feature>
<organism evidence="2 3">
    <name type="scientific">Devosia subaequoris</name>
    <dbReference type="NCBI Taxonomy" id="395930"/>
    <lineage>
        <taxon>Bacteria</taxon>
        <taxon>Pseudomonadati</taxon>
        <taxon>Pseudomonadota</taxon>
        <taxon>Alphaproteobacteria</taxon>
        <taxon>Hyphomicrobiales</taxon>
        <taxon>Devosiaceae</taxon>
        <taxon>Devosia</taxon>
    </lineage>
</organism>
<evidence type="ECO:0000256" key="1">
    <source>
        <dbReference type="SAM" id="Phobius"/>
    </source>
</evidence>
<keyword evidence="1" id="KW-1133">Transmembrane helix</keyword>
<dbReference type="AlphaFoldDB" id="A0A7W6NDM4"/>
<keyword evidence="1" id="KW-0812">Transmembrane</keyword>
<evidence type="ECO:0000313" key="2">
    <source>
        <dbReference type="EMBL" id="MBB4053984.1"/>
    </source>
</evidence>
<accession>A0A7W6NDM4</accession>
<dbReference type="EMBL" id="JACIEW010000014">
    <property type="protein sequence ID" value="MBB4053984.1"/>
    <property type="molecule type" value="Genomic_DNA"/>
</dbReference>
<gene>
    <name evidence="2" type="ORF">GGR20_003656</name>
</gene>
<evidence type="ECO:0000313" key="3">
    <source>
        <dbReference type="Proteomes" id="UP000547011"/>
    </source>
</evidence>
<proteinExistence type="predicted"/>
<keyword evidence="3" id="KW-1185">Reference proteome</keyword>
<keyword evidence="1" id="KW-0472">Membrane</keyword>